<protein>
    <submittedName>
        <fullName evidence="1">Uncharacterized protein</fullName>
    </submittedName>
</protein>
<dbReference type="Proteomes" id="UP000095463">
    <property type="component" value="Unassembled WGS sequence"/>
</dbReference>
<evidence type="ECO:0000313" key="2">
    <source>
        <dbReference type="Proteomes" id="UP000095463"/>
    </source>
</evidence>
<evidence type="ECO:0000313" key="1">
    <source>
        <dbReference type="EMBL" id="OEO30540.1"/>
    </source>
</evidence>
<reference evidence="1 2" key="1">
    <citation type="journal article" date="2015" name="Genome Announc.">
        <title>Genome Assemblies of Three Soil-Associated Devosia species: D. insulae, D. limi, and D. soli.</title>
        <authorList>
            <person name="Hassan Y.I."/>
            <person name="Lepp D."/>
            <person name="Zhou T."/>
        </authorList>
    </citation>
    <scope>NUCLEOTIDE SEQUENCE [LARGE SCALE GENOMIC DNA]</scope>
    <source>
        <strain evidence="1 2">DS-56</strain>
    </source>
</reference>
<keyword evidence="2" id="KW-1185">Reference proteome</keyword>
<dbReference type="EMBL" id="LAJE02000198">
    <property type="protein sequence ID" value="OEO30540.1"/>
    <property type="molecule type" value="Genomic_DNA"/>
</dbReference>
<proteinExistence type="predicted"/>
<dbReference type="AlphaFoldDB" id="A0A1E5XPK7"/>
<comment type="caution">
    <text evidence="1">The sequence shown here is derived from an EMBL/GenBank/DDBJ whole genome shotgun (WGS) entry which is preliminary data.</text>
</comment>
<organism evidence="1 2">
    <name type="scientific">Devosia insulae DS-56</name>
    <dbReference type="NCBI Taxonomy" id="1116389"/>
    <lineage>
        <taxon>Bacteria</taxon>
        <taxon>Pseudomonadati</taxon>
        <taxon>Pseudomonadota</taxon>
        <taxon>Alphaproteobacteria</taxon>
        <taxon>Hyphomicrobiales</taxon>
        <taxon>Devosiaceae</taxon>
        <taxon>Devosia</taxon>
    </lineage>
</organism>
<sequence length="127" mass="14292">MHDAFMTTLEPDDRNHTSTMTTYALVSVACPHCGGQFLENAKLVRPDGGAWCPHCEKLFTLDPGNQATRRTLAEAKAARRRRKERLNGLRATWMVPPPPKPLLMGDVLRALDELLLRLDGLTERKRS</sequence>
<gene>
    <name evidence="1" type="ORF">VW23_020540</name>
</gene>
<name>A0A1E5XPK7_9HYPH</name>
<accession>A0A1E5XPK7</accession>